<reference evidence="2 3" key="1">
    <citation type="journal article" date="2019" name="Sci. Rep.">
        <title>A high-quality genome of Eragrostis curvula grass provides insights into Poaceae evolution and supports new strategies to enhance forage quality.</title>
        <authorList>
            <person name="Carballo J."/>
            <person name="Santos B.A.C.M."/>
            <person name="Zappacosta D."/>
            <person name="Garbus I."/>
            <person name="Selva J.P."/>
            <person name="Gallo C.A."/>
            <person name="Diaz A."/>
            <person name="Albertini E."/>
            <person name="Caccamo M."/>
            <person name="Echenique V."/>
        </authorList>
    </citation>
    <scope>NUCLEOTIDE SEQUENCE [LARGE SCALE GENOMIC DNA]</scope>
    <source>
        <strain evidence="3">cv. Victoria</strain>
        <tissue evidence="2">Leaf</tissue>
    </source>
</reference>
<organism evidence="2 3">
    <name type="scientific">Eragrostis curvula</name>
    <name type="common">weeping love grass</name>
    <dbReference type="NCBI Taxonomy" id="38414"/>
    <lineage>
        <taxon>Eukaryota</taxon>
        <taxon>Viridiplantae</taxon>
        <taxon>Streptophyta</taxon>
        <taxon>Embryophyta</taxon>
        <taxon>Tracheophyta</taxon>
        <taxon>Spermatophyta</taxon>
        <taxon>Magnoliopsida</taxon>
        <taxon>Liliopsida</taxon>
        <taxon>Poales</taxon>
        <taxon>Poaceae</taxon>
        <taxon>PACMAD clade</taxon>
        <taxon>Chloridoideae</taxon>
        <taxon>Eragrostideae</taxon>
        <taxon>Eragrostidinae</taxon>
        <taxon>Eragrostis</taxon>
    </lineage>
</organism>
<dbReference type="PANTHER" id="PTHR34791:SF1">
    <property type="entry name" value="OS02G0272100 PROTEIN"/>
    <property type="match status" value="1"/>
</dbReference>
<gene>
    <name evidence="2" type="ORF">EJB05_35168</name>
</gene>
<protein>
    <recommendedName>
        <fullName evidence="4">F-box domain-containing protein</fullName>
    </recommendedName>
</protein>
<dbReference type="OrthoDB" id="684434at2759"/>
<accession>A0A5J9U7C7</accession>
<dbReference type="PANTHER" id="PTHR34791">
    <property type="entry name" value="OS02G0272100 PROTEIN"/>
    <property type="match status" value="1"/>
</dbReference>
<name>A0A5J9U7C7_9POAL</name>
<keyword evidence="3" id="KW-1185">Reference proteome</keyword>
<dbReference type="InterPro" id="IPR036047">
    <property type="entry name" value="F-box-like_dom_sf"/>
</dbReference>
<evidence type="ECO:0008006" key="4">
    <source>
        <dbReference type="Google" id="ProtNLM"/>
    </source>
</evidence>
<evidence type="ECO:0000313" key="2">
    <source>
        <dbReference type="EMBL" id="TVU19041.1"/>
    </source>
</evidence>
<evidence type="ECO:0000256" key="1">
    <source>
        <dbReference type="SAM" id="MobiDB-lite"/>
    </source>
</evidence>
<evidence type="ECO:0000313" key="3">
    <source>
        <dbReference type="Proteomes" id="UP000324897"/>
    </source>
</evidence>
<feature type="region of interest" description="Disordered" evidence="1">
    <location>
        <begin position="337"/>
        <end position="368"/>
    </location>
</feature>
<feature type="non-terminal residue" evidence="2">
    <location>
        <position position="1"/>
    </location>
</feature>
<comment type="caution">
    <text evidence="2">The sequence shown here is derived from an EMBL/GenBank/DDBJ whole genome shotgun (WGS) entry which is preliminary data.</text>
</comment>
<sequence>MAKVSPLHKVIDAGLWDAEHPLGRLFILVHAAFLDAGFVPLPHPSGKRRPIPREAGQTASALSLRYTVPELLCRRRGAQATVVLRQQVYGRKIVLYVQRGNARPVASSWVVVADALAAVALLSGGLDATARALRRDARLAALWRGLRDALCRRALVDLCRGNGVAMEPTFASLPGDVTAAILARLADGADLARVAGTCAALWRLVAEHDRELWKPMYDALPPAAPDTDSSSEEMSWKQRYLRARLRYNAVPRISLPLEERLSLQFARLLSSYLDRRLNRRPRCLDSCNPPEVPADSVPERPRKRRTAWIGWHAAGIGRVPMSRGQDQEEWRHGANAIHARSSSHGQEKRRHGAGAVHAPSSRYRWKHR</sequence>
<proteinExistence type="predicted"/>
<dbReference type="SUPFAM" id="SSF81383">
    <property type="entry name" value="F-box domain"/>
    <property type="match status" value="1"/>
</dbReference>
<dbReference type="Proteomes" id="UP000324897">
    <property type="component" value="Chromosome 7"/>
</dbReference>
<dbReference type="EMBL" id="RWGY01000029">
    <property type="protein sequence ID" value="TVU19041.1"/>
    <property type="molecule type" value="Genomic_DNA"/>
</dbReference>
<dbReference type="Gramene" id="TVU19041">
    <property type="protein sequence ID" value="TVU19041"/>
    <property type="gene ID" value="EJB05_35168"/>
</dbReference>
<dbReference type="Gene3D" id="3.40.1000.30">
    <property type="match status" value="1"/>
</dbReference>
<dbReference type="AlphaFoldDB" id="A0A5J9U7C7"/>